<dbReference type="GO" id="GO:0005874">
    <property type="term" value="C:microtubule"/>
    <property type="evidence" value="ECO:0007669"/>
    <property type="project" value="UniProtKB-KW"/>
</dbReference>
<dbReference type="CDD" id="cd01365">
    <property type="entry name" value="KISc_KIF1A_KIF1B"/>
    <property type="match status" value="1"/>
</dbReference>
<keyword evidence="5 10" id="KW-0547">Nucleotide-binding</keyword>
<dbReference type="GO" id="GO:0005524">
    <property type="term" value="F:ATP binding"/>
    <property type="evidence" value="ECO:0007669"/>
    <property type="project" value="UniProtKB-UniRule"/>
</dbReference>
<comment type="similarity">
    <text evidence="10">Belongs to the TRAFAC class myosin-kinesin ATPase superfamily. Kinesin family.</text>
</comment>
<dbReference type="Pfam" id="PF16183">
    <property type="entry name" value="Kinesin_assoc"/>
    <property type="match status" value="1"/>
</dbReference>
<evidence type="ECO:0000256" key="4">
    <source>
        <dbReference type="ARBA" id="ARBA00022701"/>
    </source>
</evidence>
<dbReference type="InterPro" id="IPR001849">
    <property type="entry name" value="PH_domain"/>
</dbReference>
<dbReference type="SMART" id="SM00129">
    <property type="entry name" value="KISc"/>
    <property type="match status" value="1"/>
</dbReference>
<dbReference type="Proteomes" id="UP000325558">
    <property type="component" value="Unassembled WGS sequence"/>
</dbReference>
<dbReference type="InterPro" id="IPR001752">
    <property type="entry name" value="Kinesin_motor_dom"/>
</dbReference>
<dbReference type="SUPFAM" id="SSF49879">
    <property type="entry name" value="SMAD/FHA domain"/>
    <property type="match status" value="1"/>
</dbReference>
<evidence type="ECO:0000256" key="6">
    <source>
        <dbReference type="ARBA" id="ARBA00022840"/>
    </source>
</evidence>
<evidence type="ECO:0000256" key="11">
    <source>
        <dbReference type="SAM" id="Coils"/>
    </source>
</evidence>
<evidence type="ECO:0000256" key="8">
    <source>
        <dbReference type="ARBA" id="ARBA00023175"/>
    </source>
</evidence>
<evidence type="ECO:0000256" key="3">
    <source>
        <dbReference type="ARBA" id="ARBA00022490"/>
    </source>
</evidence>
<evidence type="ECO:0000256" key="1">
    <source>
        <dbReference type="ARBA" id="ARBA00004245"/>
    </source>
</evidence>
<organism evidence="15">
    <name type="scientific">Aspergillus arachidicola</name>
    <dbReference type="NCBI Taxonomy" id="656916"/>
    <lineage>
        <taxon>Eukaryota</taxon>
        <taxon>Fungi</taxon>
        <taxon>Dikarya</taxon>
        <taxon>Ascomycota</taxon>
        <taxon>Pezizomycotina</taxon>
        <taxon>Eurotiomycetes</taxon>
        <taxon>Eurotiomycetidae</taxon>
        <taxon>Eurotiales</taxon>
        <taxon>Aspergillaceae</taxon>
        <taxon>Aspergillus</taxon>
        <taxon>Aspergillus subgen. Circumdati</taxon>
    </lineage>
</organism>
<dbReference type="FunFam" id="2.60.200.20:FF:000021">
    <property type="entry name" value="Kinesin family protein"/>
    <property type="match status" value="1"/>
</dbReference>
<evidence type="ECO:0000256" key="12">
    <source>
        <dbReference type="SAM" id="MobiDB-lite"/>
    </source>
</evidence>
<dbReference type="FunFam" id="2.30.29.30:FF:000357">
    <property type="entry name" value="Kinesin family protein"/>
    <property type="match status" value="1"/>
</dbReference>
<feature type="binding site" evidence="10">
    <location>
        <begin position="112"/>
        <end position="119"/>
    </location>
    <ligand>
        <name>ATP</name>
        <dbReference type="ChEBI" id="CHEBI:30616"/>
    </ligand>
</feature>
<dbReference type="PANTHER" id="PTHR47117">
    <property type="entry name" value="STAR-RELATED LIPID TRANSFER PROTEIN 9"/>
    <property type="match status" value="1"/>
</dbReference>
<keyword evidence="9" id="KW-0206">Cytoskeleton</keyword>
<dbReference type="InterPro" id="IPR032405">
    <property type="entry name" value="Kinesin_assoc"/>
</dbReference>
<dbReference type="CDD" id="cd01233">
    <property type="entry name" value="PH_KIFIA_KIFIB"/>
    <property type="match status" value="1"/>
</dbReference>
<keyword evidence="7 11" id="KW-0175">Coiled coil</keyword>
<dbReference type="OrthoDB" id="3176171at2759"/>
<dbReference type="PROSITE" id="PS50003">
    <property type="entry name" value="PH_DOMAIN"/>
    <property type="match status" value="1"/>
</dbReference>
<dbReference type="InterPro" id="IPR049780">
    <property type="entry name" value="PH_KIFIA_KIFIB"/>
</dbReference>
<dbReference type="InterPro" id="IPR019821">
    <property type="entry name" value="Kinesin_motor_CS"/>
</dbReference>
<dbReference type="InterPro" id="IPR011993">
    <property type="entry name" value="PH-like_dom_sf"/>
</dbReference>
<dbReference type="GO" id="GO:0047496">
    <property type="term" value="P:vesicle transport along microtubule"/>
    <property type="evidence" value="ECO:0007669"/>
    <property type="project" value="UniProtKB-ARBA"/>
</dbReference>
<name>A0A5N6YD12_9EURO</name>
<dbReference type="InterPro" id="IPR036961">
    <property type="entry name" value="Kinesin_motor_dom_sf"/>
</dbReference>
<dbReference type="InterPro" id="IPR022140">
    <property type="entry name" value="Kinesin-like_KIF1-typ"/>
</dbReference>
<proteinExistence type="inferred from homology"/>
<dbReference type="FunFam" id="3.40.850.10:FF:000047">
    <property type="entry name" value="Kinesin family protein"/>
    <property type="match status" value="1"/>
</dbReference>
<sequence length="1519" mass="169749">MAPGGGGNIKVVVRVRPFNSRENDRGAQCIVQMKENQTVLIPPPGAVDKLRKAGGGKGAVEGPKTFAFDRSYWSFDKNAPNYAGQDNLFDDLGIPLLDNAFQGYNNCIFAYGQTGSGKSYSMMGYGKEYGVIPRICQSMFERITEIQQDKNLSCTVEVSYLEIYNERVRDLLNPSNKGNLKVREHPSTGPYVEDLAKLAVRSFEEIENLMDEGNKARTVAATNMNETSSRSHAVFTLTLTQKRHDAETSMDTEKVSRISLVDLAGSERATSTGATGARLKEGAEINRSLSTLGRVIAALADVTSGKKKNASMVPYRDSVLTWLLKDSLGGNSMTAMIAAISPADINFEETLSTLRYADSAKRIKNHAVVNEDPNARMIRELKEELAQLRAKLGGGVAPGAAGGTVAAAGGVPPEEYYPPDTPLEKQVVSIQKPDGSITKVSKAEIVEQLNQSEKLYKDLNQTWEEKLVKTEQIHKEREAALEELGISIEKGFIGLSTPKKMPHLVNLSDDPLLAECLVYNIKPGTTMVGNMDQGSHVEIRLNGSKILANHCKFENVDNVVTIVPGEGAAVMVNGLRIDKPKRLKSGFRVILGDFHIFRFNHPQEARAERDEDEGQNGGDTALQSVRQDMQRQLDQQKEEYQEKLRNAEVSSGQGVEDIRSEKARMEEALRAAKEEFEEQLRKQKEVFESHIKDMGQPLPKIYENGFAKLDTRELEIARDVFLHWSQQNYVRMAEKVLQHASLLKEAQVMSHIMDKNIVFQFAVIDHGHNMASSYDLVLNGISGDEDIVLDEAKKPCIAVRVIDFKQCVIHLWSIEKLQRRLQAMRQLHQYIDRPDYIQHFKLENPFSEPCSPQYSMVGDADIPLTAVFETRVQDFSVEATSPYTQNVIGIIRLSLEPSSAQAPSSTLKFNVVMRDMVGFAEWEGTDVHAQLFVPGISEEGGATTTQMINGFDESPIRFESVHSMSLPLSSPRSAALKVCVYARVTQMHLDKLLSWDDMRDSAEPPPQKRKTPRIPESEFYSEERHDVFARTQLLELAETGDYLPVEVIQSNNLDAGTYQLHQGLQRRIMINLTYSSTEGLPWDDLINIRVGSVRLLDPWGKIPDQDLQTPDVPLKFVQEPVRKDNADGTSNVTIIGQWDSSLHGSLLLDRVTADKYRVQVTVRWELISSRLQDSVPFEVDLTLQIQGRTYVRPQSMFKQFFNSTRIVHSTVRMFSLAVRPVSAKRAADLWRMNTQNDYVKGEELLTTWSPRKVSLVRDYVAARKRRRRIAELNAAKGALSAHCLAPSTPRSGRSTPLRKLELTDRKTKLLQKYVELWATKTDPIETILVRSNTEPPPGGAAFASRAKQTPSGDDSSSVSEEVPLKPRFVATIQTLPKNTSSLKSGYLLTPDDTNSHWVRRFVELRRPYLHIYSAEGDEINAINLRNSRVDHAPDFARLLDGPGGRADQDTSPKGRPNVFAVYGSQNTFLFAARTEAQKVEWILKIDESYFSNNAPKASPDLESIEDLSSLAYPSVAMGT</sequence>
<keyword evidence="6 10" id="KW-0067">ATP-binding</keyword>
<evidence type="ECO:0000259" key="13">
    <source>
        <dbReference type="PROSITE" id="PS50003"/>
    </source>
</evidence>
<protein>
    <recommendedName>
        <fullName evidence="16">Kinesin family protein</fullName>
    </recommendedName>
</protein>
<dbReference type="PRINTS" id="PR00380">
    <property type="entry name" value="KINESINHEAVY"/>
</dbReference>
<dbReference type="SMART" id="SM00233">
    <property type="entry name" value="PH"/>
    <property type="match status" value="1"/>
</dbReference>
<keyword evidence="4" id="KW-0493">Microtubule</keyword>
<feature type="compositionally biased region" description="Low complexity" evidence="12">
    <location>
        <begin position="1350"/>
        <end position="1361"/>
    </location>
</feature>
<gene>
    <name evidence="15" type="ORF">BDV24DRAFT_173934</name>
</gene>
<evidence type="ECO:0000256" key="9">
    <source>
        <dbReference type="ARBA" id="ARBA00023212"/>
    </source>
</evidence>
<dbReference type="CDD" id="cd22705">
    <property type="entry name" value="FHA_KIF1"/>
    <property type="match status" value="1"/>
</dbReference>
<dbReference type="Gene3D" id="3.40.850.10">
    <property type="entry name" value="Kinesin motor domain"/>
    <property type="match status" value="1"/>
</dbReference>
<feature type="domain" description="Kinesin motor" evidence="14">
    <location>
        <begin position="8"/>
        <end position="363"/>
    </location>
</feature>
<keyword evidence="3" id="KW-0963">Cytoplasm</keyword>
<dbReference type="InterPro" id="IPR022164">
    <property type="entry name" value="Kinesin-like"/>
</dbReference>
<dbReference type="PROSITE" id="PS00411">
    <property type="entry name" value="KINESIN_MOTOR_1"/>
    <property type="match status" value="1"/>
</dbReference>
<feature type="region of interest" description="Disordered" evidence="12">
    <location>
        <begin position="996"/>
        <end position="1018"/>
    </location>
</feature>
<evidence type="ECO:0000313" key="15">
    <source>
        <dbReference type="EMBL" id="KAE8342376.1"/>
    </source>
</evidence>
<evidence type="ECO:0000256" key="7">
    <source>
        <dbReference type="ARBA" id="ARBA00023054"/>
    </source>
</evidence>
<keyword evidence="8 10" id="KW-0505">Motor protein</keyword>
<dbReference type="Gene3D" id="6.10.250.2520">
    <property type="match status" value="1"/>
</dbReference>
<feature type="region of interest" description="Disordered" evidence="12">
    <location>
        <begin position="1329"/>
        <end position="1362"/>
    </location>
</feature>
<dbReference type="GO" id="GO:0008574">
    <property type="term" value="F:plus-end-directed microtubule motor activity"/>
    <property type="evidence" value="ECO:0007669"/>
    <property type="project" value="UniProtKB-ARBA"/>
</dbReference>
<dbReference type="PROSITE" id="PS50067">
    <property type="entry name" value="KINESIN_MOTOR_2"/>
    <property type="match status" value="1"/>
</dbReference>
<dbReference type="Gene3D" id="2.30.29.30">
    <property type="entry name" value="Pleckstrin-homology domain (PH domain)/Phosphotyrosine-binding domain (PTB)"/>
    <property type="match status" value="1"/>
</dbReference>
<dbReference type="Pfam" id="PF12473">
    <property type="entry name" value="DUF3694"/>
    <property type="match status" value="1"/>
</dbReference>
<keyword evidence="2" id="KW-0813">Transport</keyword>
<dbReference type="SUPFAM" id="SSF50729">
    <property type="entry name" value="PH domain-like"/>
    <property type="match status" value="1"/>
</dbReference>
<dbReference type="Pfam" id="PF00225">
    <property type="entry name" value="Kinesin"/>
    <property type="match status" value="1"/>
</dbReference>
<dbReference type="Pfam" id="PF00169">
    <property type="entry name" value="PH"/>
    <property type="match status" value="1"/>
</dbReference>
<dbReference type="SUPFAM" id="SSF52540">
    <property type="entry name" value="P-loop containing nucleoside triphosphate hydrolases"/>
    <property type="match status" value="1"/>
</dbReference>
<dbReference type="GO" id="GO:0008017">
    <property type="term" value="F:microtubule binding"/>
    <property type="evidence" value="ECO:0007669"/>
    <property type="project" value="InterPro"/>
</dbReference>
<accession>A0A5N6YD12</accession>
<evidence type="ECO:0000256" key="2">
    <source>
        <dbReference type="ARBA" id="ARBA00022448"/>
    </source>
</evidence>
<evidence type="ECO:0000259" key="14">
    <source>
        <dbReference type="PROSITE" id="PS50067"/>
    </source>
</evidence>
<dbReference type="InterPro" id="IPR008984">
    <property type="entry name" value="SMAD_FHA_dom_sf"/>
</dbReference>
<dbReference type="EMBL" id="ML737135">
    <property type="protein sequence ID" value="KAE8342376.1"/>
    <property type="molecule type" value="Genomic_DNA"/>
</dbReference>
<dbReference type="Pfam" id="PF12423">
    <property type="entry name" value="KIF1B"/>
    <property type="match status" value="1"/>
</dbReference>
<reference evidence="15" key="1">
    <citation type="submission" date="2019-04" db="EMBL/GenBank/DDBJ databases">
        <title>Friends and foes A comparative genomics study of 23 Aspergillus species from section Flavi.</title>
        <authorList>
            <consortium name="DOE Joint Genome Institute"/>
            <person name="Kjaerbolling I."/>
            <person name="Vesth T."/>
            <person name="Frisvad J.C."/>
            <person name="Nybo J.L."/>
            <person name="Theobald S."/>
            <person name="Kildgaard S."/>
            <person name="Isbrandt T."/>
            <person name="Kuo A."/>
            <person name="Sato A."/>
            <person name="Lyhne E.K."/>
            <person name="Kogle M.E."/>
            <person name="Wiebenga A."/>
            <person name="Kun R.S."/>
            <person name="Lubbers R.J."/>
            <person name="Makela M.R."/>
            <person name="Barry K."/>
            <person name="Chovatia M."/>
            <person name="Clum A."/>
            <person name="Daum C."/>
            <person name="Haridas S."/>
            <person name="He G."/>
            <person name="LaButti K."/>
            <person name="Lipzen A."/>
            <person name="Mondo S."/>
            <person name="Riley R."/>
            <person name="Salamov A."/>
            <person name="Simmons B.A."/>
            <person name="Magnuson J.K."/>
            <person name="Henrissat B."/>
            <person name="Mortensen U.H."/>
            <person name="Larsen T.O."/>
            <person name="Devries R.P."/>
            <person name="Grigoriev I.V."/>
            <person name="Machida M."/>
            <person name="Baker S.E."/>
            <person name="Andersen M.R."/>
        </authorList>
    </citation>
    <scope>NUCLEOTIDE SEQUENCE</scope>
    <source>
        <strain evidence="15">CBS 117612</strain>
    </source>
</reference>
<comment type="subcellular location">
    <subcellularLocation>
        <location evidence="1">Cytoplasm</location>
        <location evidence="1">Cytoskeleton</location>
    </subcellularLocation>
</comment>
<dbReference type="Gene3D" id="2.60.200.20">
    <property type="match status" value="1"/>
</dbReference>
<dbReference type="GO" id="GO:0005546">
    <property type="term" value="F:phosphatidylinositol-4,5-bisphosphate binding"/>
    <property type="evidence" value="ECO:0007669"/>
    <property type="project" value="UniProtKB-ARBA"/>
</dbReference>
<feature type="domain" description="PH" evidence="13">
    <location>
        <begin position="1380"/>
        <end position="1490"/>
    </location>
</feature>
<feature type="coiled-coil region" evidence="11">
    <location>
        <begin position="626"/>
        <end position="693"/>
    </location>
</feature>
<dbReference type="InterPro" id="IPR027417">
    <property type="entry name" value="P-loop_NTPase"/>
</dbReference>
<evidence type="ECO:0008006" key="16">
    <source>
        <dbReference type="Google" id="ProtNLM"/>
    </source>
</evidence>
<evidence type="ECO:0000256" key="5">
    <source>
        <dbReference type="ARBA" id="ARBA00022741"/>
    </source>
</evidence>
<evidence type="ECO:0000256" key="10">
    <source>
        <dbReference type="PROSITE-ProRule" id="PRU00283"/>
    </source>
</evidence>